<comment type="subcellular location">
    <subcellularLocation>
        <location evidence="1">Membrane</location>
        <topology evidence="1">Multi-pass membrane protein</topology>
    </subcellularLocation>
</comment>
<sequence>MKILLWILQVALALFFANAGFAKVSQPIGTLADTMTWIEYFPSGTVPILGALEMLAAIGLILPAAFGIVEILTPLAATGLVLMMIGAAITHATLSEWPAVGLTVVIAAIAAFTAWGRFRLLRQRKPETVPAAANLSDRS</sequence>
<dbReference type="Pfam" id="PF13564">
    <property type="entry name" value="DoxX_2"/>
    <property type="match status" value="1"/>
</dbReference>
<dbReference type="EMBL" id="CP001778">
    <property type="protein sequence ID" value="ADD43611.1"/>
    <property type="molecule type" value="Genomic_DNA"/>
</dbReference>
<dbReference type="RefSeq" id="WP_013019182.1">
    <property type="nucleotide sequence ID" value="NC_013947.1"/>
</dbReference>
<evidence type="ECO:0000313" key="7">
    <source>
        <dbReference type="Proteomes" id="UP000000844"/>
    </source>
</evidence>
<dbReference type="GO" id="GO:0016020">
    <property type="term" value="C:membrane"/>
    <property type="evidence" value="ECO:0007669"/>
    <property type="project" value="UniProtKB-SubCell"/>
</dbReference>
<evidence type="ECO:0000256" key="2">
    <source>
        <dbReference type="ARBA" id="ARBA00022692"/>
    </source>
</evidence>
<organism evidence="6 7">
    <name type="scientific">Stackebrandtia nassauensis (strain DSM 44728 / CIP 108903 / NRRL B-16338 / NBRC 102104 / LLR-40K-21)</name>
    <dbReference type="NCBI Taxonomy" id="446470"/>
    <lineage>
        <taxon>Bacteria</taxon>
        <taxon>Bacillati</taxon>
        <taxon>Actinomycetota</taxon>
        <taxon>Actinomycetes</taxon>
        <taxon>Glycomycetales</taxon>
        <taxon>Glycomycetaceae</taxon>
        <taxon>Stackebrandtia</taxon>
    </lineage>
</organism>
<dbReference type="HOGENOM" id="CLU_126433_0_1_11"/>
<evidence type="ECO:0000256" key="1">
    <source>
        <dbReference type="ARBA" id="ARBA00004141"/>
    </source>
</evidence>
<evidence type="ECO:0000256" key="3">
    <source>
        <dbReference type="ARBA" id="ARBA00022989"/>
    </source>
</evidence>
<reference evidence="6 7" key="1">
    <citation type="journal article" date="2009" name="Stand. Genomic Sci.">
        <title>Complete genome sequence of Stackebrandtia nassauensis type strain (LLR-40K-21).</title>
        <authorList>
            <person name="Munk C."/>
            <person name="Lapidus A."/>
            <person name="Copeland A."/>
            <person name="Jando M."/>
            <person name="Mayilraj S."/>
            <person name="Glavina Del Rio T."/>
            <person name="Nolan M."/>
            <person name="Chen F."/>
            <person name="Lucas S."/>
            <person name="Tice H."/>
            <person name="Cheng J.F."/>
            <person name="Han C."/>
            <person name="Detter J.C."/>
            <person name="Bruce D."/>
            <person name="Goodwin L."/>
            <person name="Chain P."/>
            <person name="Pitluck S."/>
            <person name="Goker M."/>
            <person name="Ovchinikova G."/>
            <person name="Pati A."/>
            <person name="Ivanova N."/>
            <person name="Mavromatis K."/>
            <person name="Chen A."/>
            <person name="Palaniappan K."/>
            <person name="Land M."/>
            <person name="Hauser L."/>
            <person name="Chang Y.J."/>
            <person name="Jeffries C.D."/>
            <person name="Bristow J."/>
            <person name="Eisen J.A."/>
            <person name="Markowitz V."/>
            <person name="Hugenholtz P."/>
            <person name="Kyrpides N.C."/>
            <person name="Klenk H.P."/>
        </authorList>
    </citation>
    <scope>NUCLEOTIDE SEQUENCE [LARGE SCALE GENOMIC DNA]</scope>
    <source>
        <strain evidence="7">DSM 44728 / CIP 108903 / NRRL B-16338 / NBRC 102104 / LLR-40K-21</strain>
    </source>
</reference>
<gene>
    <name evidence="6" type="ordered locus">Snas_3959</name>
</gene>
<keyword evidence="4 5" id="KW-0472">Membrane</keyword>
<evidence type="ECO:0000256" key="5">
    <source>
        <dbReference type="SAM" id="Phobius"/>
    </source>
</evidence>
<feature type="transmembrane region" description="Helical" evidence="5">
    <location>
        <begin position="75"/>
        <end position="94"/>
    </location>
</feature>
<dbReference type="OrthoDB" id="3790625at2"/>
<dbReference type="KEGG" id="sna:Snas_3959"/>
<protein>
    <submittedName>
        <fullName evidence="6">DoxX family protein</fullName>
    </submittedName>
</protein>
<feature type="transmembrane region" description="Helical" evidence="5">
    <location>
        <begin position="100"/>
        <end position="118"/>
    </location>
</feature>
<keyword evidence="3 5" id="KW-1133">Transmembrane helix</keyword>
<accession>D3PZS4</accession>
<dbReference type="eggNOG" id="ENOG5032SPK">
    <property type="taxonomic scope" value="Bacteria"/>
</dbReference>
<dbReference type="Proteomes" id="UP000000844">
    <property type="component" value="Chromosome"/>
</dbReference>
<feature type="transmembrane region" description="Helical" evidence="5">
    <location>
        <begin position="46"/>
        <end position="68"/>
    </location>
</feature>
<keyword evidence="7" id="KW-1185">Reference proteome</keyword>
<evidence type="ECO:0000256" key="4">
    <source>
        <dbReference type="ARBA" id="ARBA00023136"/>
    </source>
</evidence>
<name>D3PZS4_STANL</name>
<dbReference type="InterPro" id="IPR032808">
    <property type="entry name" value="DoxX"/>
</dbReference>
<evidence type="ECO:0000313" key="6">
    <source>
        <dbReference type="EMBL" id="ADD43611.1"/>
    </source>
</evidence>
<proteinExistence type="predicted"/>
<keyword evidence="2 5" id="KW-0812">Transmembrane</keyword>
<dbReference type="AlphaFoldDB" id="D3PZS4"/>